<protein>
    <submittedName>
        <fullName evidence="3">6-phosphogluconolactonase (Cycloisomerase 2 family)</fullName>
    </submittedName>
</protein>
<evidence type="ECO:0000313" key="4">
    <source>
        <dbReference type="Proteomes" id="UP000587002"/>
    </source>
</evidence>
<evidence type="ECO:0000256" key="2">
    <source>
        <dbReference type="SAM" id="SignalP"/>
    </source>
</evidence>
<comment type="similarity">
    <text evidence="1">Belongs to the cycloisomerase 2 family.</text>
</comment>
<organism evidence="3 4">
    <name type="scientific">Saccharopolyspora hordei</name>
    <dbReference type="NCBI Taxonomy" id="1838"/>
    <lineage>
        <taxon>Bacteria</taxon>
        <taxon>Bacillati</taxon>
        <taxon>Actinomycetota</taxon>
        <taxon>Actinomycetes</taxon>
        <taxon>Pseudonocardiales</taxon>
        <taxon>Pseudonocardiaceae</taxon>
        <taxon>Saccharopolyspora</taxon>
    </lineage>
</organism>
<keyword evidence="3" id="KW-0413">Isomerase</keyword>
<dbReference type="AlphaFoldDB" id="A0A853ANG8"/>
<feature type="signal peptide" evidence="2">
    <location>
        <begin position="1"/>
        <end position="28"/>
    </location>
</feature>
<dbReference type="GO" id="GO:0016853">
    <property type="term" value="F:isomerase activity"/>
    <property type="evidence" value="ECO:0007669"/>
    <property type="project" value="UniProtKB-KW"/>
</dbReference>
<dbReference type="InterPro" id="IPR011048">
    <property type="entry name" value="Haem_d1_sf"/>
</dbReference>
<feature type="chain" id="PRO_5038380001" evidence="2">
    <location>
        <begin position="29"/>
        <end position="385"/>
    </location>
</feature>
<keyword evidence="2" id="KW-0732">Signal</keyword>
<sequence length="385" mass="39791">MRDNAMPRRRFLTAAGAMGLAGAAGVLAGTSTAGATTSSAPRPAPAPHRAAGLVALIGSYTSASPAGRGLEVAVRTETGALEPSGVVEGVPDASFVAWSPDHRHLYVTNETAEGSITAVDLSGDGPVVLGSRPSGGAGPTHVSVHPDGEYLLTANYTDGTVAVHRRNPDGTIGENTAVVQHPGAEPHAHQVLVDPSGLWVVAVDLGADAVFVHALDTTAGTLTQHQHLELPAGTGPRHLAFHGDRAYLLAELKSEITVLAWDPDTGQFTPGQVIGTREPGADGENFPAEVAVSRDAQYVYASNRGDNTIATFAVTDDGLEFRGTTPTGGDWPRHFALDPEETSVYVANQRSGAITRLARDPGSGALSPTEDVYECPSVAVITFHG</sequence>
<dbReference type="GO" id="GO:0005829">
    <property type="term" value="C:cytosol"/>
    <property type="evidence" value="ECO:0007669"/>
    <property type="project" value="TreeGrafter"/>
</dbReference>
<dbReference type="InterPro" id="IPR019405">
    <property type="entry name" value="Lactonase_7-beta_prop"/>
</dbReference>
<dbReference type="InterPro" id="IPR006311">
    <property type="entry name" value="TAT_signal"/>
</dbReference>
<gene>
    <name evidence="3" type="ORF">HNR68_004066</name>
</gene>
<dbReference type="InterPro" id="IPR015943">
    <property type="entry name" value="WD40/YVTN_repeat-like_dom_sf"/>
</dbReference>
<accession>A0A853ANG8</accession>
<evidence type="ECO:0000256" key="1">
    <source>
        <dbReference type="ARBA" id="ARBA00005564"/>
    </source>
</evidence>
<dbReference type="PANTHER" id="PTHR30344:SF1">
    <property type="entry name" value="6-PHOSPHOGLUCONOLACTONASE"/>
    <property type="match status" value="1"/>
</dbReference>
<dbReference type="InterPro" id="IPR050282">
    <property type="entry name" value="Cycloisomerase_2"/>
</dbReference>
<dbReference type="PROSITE" id="PS51318">
    <property type="entry name" value="TAT"/>
    <property type="match status" value="1"/>
</dbReference>
<reference evidence="3 4" key="1">
    <citation type="submission" date="2020-07" db="EMBL/GenBank/DDBJ databases">
        <title>Sequencing the genomes of 1000 actinobacteria strains.</title>
        <authorList>
            <person name="Klenk H.-P."/>
        </authorList>
    </citation>
    <scope>NUCLEOTIDE SEQUENCE [LARGE SCALE GENOMIC DNA]</scope>
    <source>
        <strain evidence="3 4">DSM 44065</strain>
    </source>
</reference>
<dbReference type="SUPFAM" id="SSF51004">
    <property type="entry name" value="C-terminal (heme d1) domain of cytochrome cd1-nitrite reductase"/>
    <property type="match status" value="1"/>
</dbReference>
<dbReference type="Pfam" id="PF10282">
    <property type="entry name" value="Lactonase"/>
    <property type="match status" value="1"/>
</dbReference>
<proteinExistence type="inferred from homology"/>
<comment type="caution">
    <text evidence="3">The sequence shown here is derived from an EMBL/GenBank/DDBJ whole genome shotgun (WGS) entry which is preliminary data.</text>
</comment>
<dbReference type="EMBL" id="JACCFJ010000001">
    <property type="protein sequence ID" value="NYI85436.1"/>
    <property type="molecule type" value="Genomic_DNA"/>
</dbReference>
<name>A0A853ANG8_9PSEU</name>
<dbReference type="GO" id="GO:0017057">
    <property type="term" value="F:6-phosphogluconolactonase activity"/>
    <property type="evidence" value="ECO:0007669"/>
    <property type="project" value="TreeGrafter"/>
</dbReference>
<dbReference type="PANTHER" id="PTHR30344">
    <property type="entry name" value="6-PHOSPHOGLUCONOLACTONASE-RELATED"/>
    <property type="match status" value="1"/>
</dbReference>
<evidence type="ECO:0000313" key="3">
    <source>
        <dbReference type="EMBL" id="NYI85436.1"/>
    </source>
</evidence>
<dbReference type="Gene3D" id="2.130.10.10">
    <property type="entry name" value="YVTN repeat-like/Quinoprotein amine dehydrogenase"/>
    <property type="match status" value="1"/>
</dbReference>
<keyword evidence="4" id="KW-1185">Reference proteome</keyword>
<dbReference type="RefSeq" id="WP_218888366.1">
    <property type="nucleotide sequence ID" value="NZ_BAABFH010000001.1"/>
</dbReference>
<dbReference type="Proteomes" id="UP000587002">
    <property type="component" value="Unassembled WGS sequence"/>
</dbReference>